<organism evidence="2 3">
    <name type="scientific">Streptomyces paromomycinus</name>
    <name type="common">Streptomyces rimosus subsp. paromomycinus</name>
    <dbReference type="NCBI Taxonomy" id="92743"/>
    <lineage>
        <taxon>Bacteria</taxon>
        <taxon>Bacillati</taxon>
        <taxon>Actinomycetota</taxon>
        <taxon>Actinomycetes</taxon>
        <taxon>Kitasatosporales</taxon>
        <taxon>Streptomycetaceae</taxon>
        <taxon>Streptomyces</taxon>
    </lineage>
</organism>
<dbReference type="EMBL" id="BHZD01000001">
    <property type="protein sequence ID" value="GCD44094.1"/>
    <property type="molecule type" value="Genomic_DNA"/>
</dbReference>
<evidence type="ECO:0000256" key="1">
    <source>
        <dbReference type="SAM" id="MobiDB-lite"/>
    </source>
</evidence>
<evidence type="ECO:0000313" key="2">
    <source>
        <dbReference type="EMBL" id="GCD44094.1"/>
    </source>
</evidence>
<accession>A0A401W444</accession>
<comment type="caution">
    <text evidence="2">The sequence shown here is derived from an EMBL/GenBank/DDBJ whole genome shotgun (WGS) entry which is preliminary data.</text>
</comment>
<proteinExistence type="predicted"/>
<dbReference type="RefSeq" id="WP_170251754.1">
    <property type="nucleotide sequence ID" value="NZ_BHZD01000001.1"/>
</dbReference>
<feature type="region of interest" description="Disordered" evidence="1">
    <location>
        <begin position="1"/>
        <end position="23"/>
    </location>
</feature>
<gene>
    <name evidence="2" type="ORF">GKJPGBOP_03783</name>
</gene>
<keyword evidence="3" id="KW-1185">Reference proteome</keyword>
<dbReference type="Proteomes" id="UP000286746">
    <property type="component" value="Unassembled WGS sequence"/>
</dbReference>
<dbReference type="AlphaFoldDB" id="A0A401W444"/>
<evidence type="ECO:0000313" key="3">
    <source>
        <dbReference type="Proteomes" id="UP000286746"/>
    </source>
</evidence>
<reference evidence="2 3" key="1">
    <citation type="submission" date="2018-11" db="EMBL/GenBank/DDBJ databases">
        <title>Whole genome sequence of Streptomyces paromomycinus NBRC 15454(T).</title>
        <authorList>
            <person name="Komaki H."/>
            <person name="Tamura T."/>
        </authorList>
    </citation>
    <scope>NUCLEOTIDE SEQUENCE [LARGE SCALE GENOMIC DNA]</scope>
    <source>
        <strain evidence="2 3">NBRC 15454</strain>
    </source>
</reference>
<name>A0A401W444_STREY</name>
<protein>
    <submittedName>
        <fullName evidence="2">Uncharacterized protein</fullName>
    </submittedName>
</protein>
<sequence length="58" mass="5988">MAWAQGEAAWAQPPDSSTALTHGSFGGVGSTGACTVTESVWMTVDSKFPPLIAFLTQS</sequence>